<sequence length="52" mass="5519">MSSQIAMLLVRASEEAHSEPLIPVWVVGLITFGILMALLLGLIAFGGGRDHS</sequence>
<proteinExistence type="predicted"/>
<name>A0ABP8WQF3_9ACTN</name>
<protein>
    <submittedName>
        <fullName evidence="2">Uncharacterized protein</fullName>
    </submittedName>
</protein>
<gene>
    <name evidence="2" type="ORF">GCM10023226_34670</name>
</gene>
<evidence type="ECO:0000313" key="2">
    <source>
        <dbReference type="EMBL" id="GAA4693790.1"/>
    </source>
</evidence>
<organism evidence="2 3">
    <name type="scientific">Nocardioides nanhaiensis</name>
    <dbReference type="NCBI Taxonomy" id="1476871"/>
    <lineage>
        <taxon>Bacteria</taxon>
        <taxon>Bacillati</taxon>
        <taxon>Actinomycetota</taxon>
        <taxon>Actinomycetes</taxon>
        <taxon>Propionibacteriales</taxon>
        <taxon>Nocardioidaceae</taxon>
        <taxon>Nocardioides</taxon>
    </lineage>
</organism>
<keyword evidence="1" id="KW-1133">Transmembrane helix</keyword>
<keyword evidence="1" id="KW-0812">Transmembrane</keyword>
<evidence type="ECO:0000313" key="3">
    <source>
        <dbReference type="Proteomes" id="UP001500621"/>
    </source>
</evidence>
<reference evidence="3" key="1">
    <citation type="journal article" date="2019" name="Int. J. Syst. Evol. Microbiol.">
        <title>The Global Catalogue of Microorganisms (GCM) 10K type strain sequencing project: providing services to taxonomists for standard genome sequencing and annotation.</title>
        <authorList>
            <consortium name="The Broad Institute Genomics Platform"/>
            <consortium name="The Broad Institute Genome Sequencing Center for Infectious Disease"/>
            <person name="Wu L."/>
            <person name="Ma J."/>
        </authorList>
    </citation>
    <scope>NUCLEOTIDE SEQUENCE [LARGE SCALE GENOMIC DNA]</scope>
    <source>
        <strain evidence="3">JCM 18127</strain>
    </source>
</reference>
<accession>A0ABP8WQF3</accession>
<feature type="transmembrane region" description="Helical" evidence="1">
    <location>
        <begin position="20"/>
        <end position="45"/>
    </location>
</feature>
<dbReference type="Proteomes" id="UP001500621">
    <property type="component" value="Unassembled WGS sequence"/>
</dbReference>
<evidence type="ECO:0000256" key="1">
    <source>
        <dbReference type="SAM" id="Phobius"/>
    </source>
</evidence>
<keyword evidence="3" id="KW-1185">Reference proteome</keyword>
<comment type="caution">
    <text evidence="2">The sequence shown here is derived from an EMBL/GenBank/DDBJ whole genome shotgun (WGS) entry which is preliminary data.</text>
</comment>
<dbReference type="RefSeq" id="WP_345268216.1">
    <property type="nucleotide sequence ID" value="NZ_BAABIM010000004.1"/>
</dbReference>
<dbReference type="EMBL" id="BAABIM010000004">
    <property type="protein sequence ID" value="GAA4693790.1"/>
    <property type="molecule type" value="Genomic_DNA"/>
</dbReference>
<keyword evidence="1" id="KW-0472">Membrane</keyword>